<dbReference type="InterPro" id="IPR022751">
    <property type="entry name" value="Alpha_mannosyltransferase"/>
</dbReference>
<reference evidence="6 7" key="1">
    <citation type="submission" date="2018-02" db="EMBL/GenBank/DDBJ databases">
        <title>The genomes of Aspergillus section Nigri reveals drivers in fungal speciation.</title>
        <authorList>
            <consortium name="DOE Joint Genome Institute"/>
            <person name="Vesth T.C."/>
            <person name="Nybo J."/>
            <person name="Theobald S."/>
            <person name="Brandl J."/>
            <person name="Frisvad J.C."/>
            <person name="Nielsen K.F."/>
            <person name="Lyhne E.K."/>
            <person name="Kogle M.E."/>
            <person name="Kuo A."/>
            <person name="Riley R."/>
            <person name="Clum A."/>
            <person name="Nolan M."/>
            <person name="Lipzen A."/>
            <person name="Salamov A."/>
            <person name="Henrissat B."/>
            <person name="Wiebenga A."/>
            <person name="De vries R.P."/>
            <person name="Grigoriev I.V."/>
            <person name="Mortensen U.H."/>
            <person name="Andersen M.R."/>
            <person name="Baker S.E."/>
        </authorList>
    </citation>
    <scope>NUCLEOTIDE SEQUENCE [LARGE SCALE GENOMIC DNA]</scope>
    <source>
        <strain evidence="6 7">CBS 121057</strain>
    </source>
</reference>
<dbReference type="OrthoDB" id="4484309at2759"/>
<comment type="pathway">
    <text evidence="2">Protein modification; protein glycosylation.</text>
</comment>
<dbReference type="SUPFAM" id="SSF53448">
    <property type="entry name" value="Nucleotide-diphospho-sugar transferases"/>
    <property type="match status" value="1"/>
</dbReference>
<evidence type="ECO:0000256" key="1">
    <source>
        <dbReference type="ARBA" id="ARBA00004555"/>
    </source>
</evidence>
<name>A0A319DZV0_ASPSB</name>
<dbReference type="VEuPathDB" id="FungiDB:BO78DRAFT_432114"/>
<evidence type="ECO:0000256" key="5">
    <source>
        <dbReference type="ARBA" id="ARBA00023034"/>
    </source>
</evidence>
<protein>
    <submittedName>
        <fullName evidence="6">Nucleotide-diphospho-sugar transferase</fullName>
    </submittedName>
</protein>
<dbReference type="PANTHER" id="PTHR31646">
    <property type="entry name" value="ALPHA-1,2-MANNOSYLTRANSFERASE MNN2"/>
    <property type="match status" value="1"/>
</dbReference>
<dbReference type="STRING" id="1448318.A0A319DZV0"/>
<keyword evidence="5" id="KW-0333">Golgi apparatus</keyword>
<dbReference type="AlphaFoldDB" id="A0A319DZV0"/>
<dbReference type="EMBL" id="KZ826381">
    <property type="protein sequence ID" value="PYI03346.1"/>
    <property type="molecule type" value="Genomic_DNA"/>
</dbReference>
<dbReference type="InterPro" id="IPR029044">
    <property type="entry name" value="Nucleotide-diphossugar_trans"/>
</dbReference>
<evidence type="ECO:0000256" key="3">
    <source>
        <dbReference type="ARBA" id="ARBA00009105"/>
    </source>
</evidence>
<comment type="subcellular location">
    <subcellularLocation>
        <location evidence="1">Golgi apparatus</location>
    </subcellularLocation>
</comment>
<dbReference type="PANTHER" id="PTHR31646:SF5">
    <property type="entry name" value="(MNN2), PUTATIVE (AFU_ORTHOLOGUE AFUA_6G04450)-RELATED"/>
    <property type="match status" value="1"/>
</dbReference>
<comment type="similarity">
    <text evidence="3">Belongs to the MNN1/MNT family.</text>
</comment>
<dbReference type="GO" id="GO:0000026">
    <property type="term" value="F:alpha-1,2-mannosyltransferase activity"/>
    <property type="evidence" value="ECO:0007669"/>
    <property type="project" value="TreeGrafter"/>
</dbReference>
<keyword evidence="4 6" id="KW-0808">Transferase</keyword>
<evidence type="ECO:0000313" key="6">
    <source>
        <dbReference type="EMBL" id="PYI03346.1"/>
    </source>
</evidence>
<evidence type="ECO:0000256" key="4">
    <source>
        <dbReference type="ARBA" id="ARBA00022679"/>
    </source>
</evidence>
<dbReference type="GO" id="GO:0046354">
    <property type="term" value="P:mannan biosynthetic process"/>
    <property type="evidence" value="ECO:0007669"/>
    <property type="project" value="TreeGrafter"/>
</dbReference>
<accession>A0A319DZV0</accession>
<organism evidence="6 7">
    <name type="scientific">Aspergillus sclerotiicarbonarius (strain CBS 121057 / IBT 28362)</name>
    <dbReference type="NCBI Taxonomy" id="1448318"/>
    <lineage>
        <taxon>Eukaryota</taxon>
        <taxon>Fungi</taxon>
        <taxon>Dikarya</taxon>
        <taxon>Ascomycota</taxon>
        <taxon>Pezizomycotina</taxon>
        <taxon>Eurotiomycetes</taxon>
        <taxon>Eurotiomycetidae</taxon>
        <taxon>Eurotiales</taxon>
        <taxon>Aspergillaceae</taxon>
        <taxon>Aspergillus</taxon>
        <taxon>Aspergillus subgen. Circumdati</taxon>
    </lineage>
</organism>
<dbReference type="GO" id="GO:0005794">
    <property type="term" value="C:Golgi apparatus"/>
    <property type="evidence" value="ECO:0007669"/>
    <property type="project" value="UniProtKB-SubCell"/>
</dbReference>
<evidence type="ECO:0000313" key="7">
    <source>
        <dbReference type="Proteomes" id="UP000248423"/>
    </source>
</evidence>
<dbReference type="Pfam" id="PF11051">
    <property type="entry name" value="Mannosyl_trans3"/>
    <property type="match status" value="1"/>
</dbReference>
<keyword evidence="7" id="KW-1185">Reference proteome</keyword>
<dbReference type="Proteomes" id="UP000248423">
    <property type="component" value="Unassembled WGS sequence"/>
</dbReference>
<gene>
    <name evidence="6" type="ORF">BO78DRAFT_432114</name>
</gene>
<proteinExistence type="inferred from homology"/>
<evidence type="ECO:0000256" key="2">
    <source>
        <dbReference type="ARBA" id="ARBA00004922"/>
    </source>
</evidence>
<sequence length="576" mass="64083">MARWYPGAVGAKKESGLRRSDALSAGWLKSGTQCRQDLRVAAFTYMGMAQPRLAGLSGLSFALHGPASALSFIPSALQPPPAQLSNTVNFSLTLNQFLLRHALTLGLVAVFTWTFASWRSHTSNPSTSHAQFWTEFQPLLVASDPNSNTPVRIKNAESVGFDPKNTDPLPDLLRLTREDVSNMRLAHSKFIDSIQPTQPRLHYQPHTRGLVSTAGGTYLPVLVISLRMLRQSGSTLPMEVFLANWDEYDGYVCQVVLPSLNAQCVVLSEILDAITDSKSAIEKYQYKVFAMMFSSFEEILFLDADAFSLQDPEVLFNSDPFLSKGLVTWPDFWRPTTSPLYYEIVSQDPKPKKTDEKQPNPAMIRQSTESGEVLLSKRTHARTLLLAAYYNFYGPSHYYPLLSQGAAGEGDKETFVAAAIALNEPFYQVSEPIRAVGRGTPDGFAGSTMVQYNPIEDYILTKKGEWRIKGASVPPPQPFFVHVNFPKFNPATVFTDGGPVVDERGKYTRAWTAPEDVVDAFGGKKTEKAYWKEILWTACALEGKSISWKGRTDICSKTADYWSTIFEPEGQTYDLI</sequence>